<sequence>MQLQYNLTVHLMIFFPGKSLFGESIEVNIMRDIFNCNRPFVVGSAMQTVSCIASCFFPLKLHKNKTWLKGLRKISLLL</sequence>
<keyword evidence="2" id="KW-1185">Reference proteome</keyword>
<evidence type="ECO:0000313" key="2">
    <source>
        <dbReference type="Proteomes" id="UP000233837"/>
    </source>
</evidence>
<organism evidence="1 2">
    <name type="scientific">Dendrobium catenatum</name>
    <dbReference type="NCBI Taxonomy" id="906689"/>
    <lineage>
        <taxon>Eukaryota</taxon>
        <taxon>Viridiplantae</taxon>
        <taxon>Streptophyta</taxon>
        <taxon>Embryophyta</taxon>
        <taxon>Tracheophyta</taxon>
        <taxon>Spermatophyta</taxon>
        <taxon>Magnoliopsida</taxon>
        <taxon>Liliopsida</taxon>
        <taxon>Asparagales</taxon>
        <taxon>Orchidaceae</taxon>
        <taxon>Epidendroideae</taxon>
        <taxon>Malaxideae</taxon>
        <taxon>Dendrobiinae</taxon>
        <taxon>Dendrobium</taxon>
    </lineage>
</organism>
<dbReference type="Proteomes" id="UP000233837">
    <property type="component" value="Unassembled WGS sequence"/>
</dbReference>
<evidence type="ECO:0000313" key="1">
    <source>
        <dbReference type="EMBL" id="PKU64365.1"/>
    </source>
</evidence>
<accession>A0A2I0VLT0</accession>
<protein>
    <submittedName>
        <fullName evidence="1">Uncharacterized protein</fullName>
    </submittedName>
</protein>
<reference evidence="1 2" key="2">
    <citation type="journal article" date="2017" name="Nature">
        <title>The Apostasia genome and the evolution of orchids.</title>
        <authorList>
            <person name="Zhang G.Q."/>
            <person name="Liu K.W."/>
            <person name="Li Z."/>
            <person name="Lohaus R."/>
            <person name="Hsiao Y.Y."/>
            <person name="Niu S.C."/>
            <person name="Wang J.Y."/>
            <person name="Lin Y.C."/>
            <person name="Xu Q."/>
            <person name="Chen L.J."/>
            <person name="Yoshida K."/>
            <person name="Fujiwara S."/>
            <person name="Wang Z.W."/>
            <person name="Zhang Y.Q."/>
            <person name="Mitsuda N."/>
            <person name="Wang M."/>
            <person name="Liu G.H."/>
            <person name="Pecoraro L."/>
            <person name="Huang H.X."/>
            <person name="Xiao X.J."/>
            <person name="Lin M."/>
            <person name="Wu X.Y."/>
            <person name="Wu W.L."/>
            <person name="Chen Y.Y."/>
            <person name="Chang S.B."/>
            <person name="Sakamoto S."/>
            <person name="Ohme-Takagi M."/>
            <person name="Yagi M."/>
            <person name="Zeng S.J."/>
            <person name="Shen C.Y."/>
            <person name="Yeh C.M."/>
            <person name="Luo Y.B."/>
            <person name="Tsai W.C."/>
            <person name="Van de Peer Y."/>
            <person name="Liu Z.J."/>
        </authorList>
    </citation>
    <scope>NUCLEOTIDE SEQUENCE [LARGE SCALE GENOMIC DNA]</scope>
    <source>
        <tissue evidence="1">The whole plant</tissue>
    </source>
</reference>
<reference evidence="1 2" key="1">
    <citation type="journal article" date="2016" name="Sci. Rep.">
        <title>The Dendrobium catenatum Lindl. genome sequence provides insights into polysaccharide synthase, floral development and adaptive evolution.</title>
        <authorList>
            <person name="Zhang G.Q."/>
            <person name="Xu Q."/>
            <person name="Bian C."/>
            <person name="Tsai W.C."/>
            <person name="Yeh C.M."/>
            <person name="Liu K.W."/>
            <person name="Yoshida K."/>
            <person name="Zhang L.S."/>
            <person name="Chang S.B."/>
            <person name="Chen F."/>
            <person name="Shi Y."/>
            <person name="Su Y.Y."/>
            <person name="Zhang Y.Q."/>
            <person name="Chen L.J."/>
            <person name="Yin Y."/>
            <person name="Lin M."/>
            <person name="Huang H."/>
            <person name="Deng H."/>
            <person name="Wang Z.W."/>
            <person name="Zhu S.L."/>
            <person name="Zhao X."/>
            <person name="Deng C."/>
            <person name="Niu S.C."/>
            <person name="Huang J."/>
            <person name="Wang M."/>
            <person name="Liu G.H."/>
            <person name="Yang H.J."/>
            <person name="Xiao X.J."/>
            <person name="Hsiao Y.Y."/>
            <person name="Wu W.L."/>
            <person name="Chen Y.Y."/>
            <person name="Mitsuda N."/>
            <person name="Ohme-Takagi M."/>
            <person name="Luo Y.B."/>
            <person name="Van de Peer Y."/>
            <person name="Liu Z.J."/>
        </authorList>
    </citation>
    <scope>NUCLEOTIDE SEQUENCE [LARGE SCALE GENOMIC DNA]</scope>
    <source>
        <tissue evidence="1">The whole plant</tissue>
    </source>
</reference>
<dbReference type="EMBL" id="KZ503429">
    <property type="protein sequence ID" value="PKU64365.1"/>
    <property type="molecule type" value="Genomic_DNA"/>
</dbReference>
<gene>
    <name evidence="1" type="ORF">MA16_Dca005288</name>
</gene>
<dbReference type="AlphaFoldDB" id="A0A2I0VLT0"/>
<name>A0A2I0VLT0_9ASPA</name>
<proteinExistence type="predicted"/>